<feature type="signal peptide" evidence="1">
    <location>
        <begin position="1"/>
        <end position="29"/>
    </location>
</feature>
<feature type="chain" id="PRO_5012749001" description="Por secretion system C-terminal sorting domain-containing protein" evidence="1">
    <location>
        <begin position="30"/>
        <end position="132"/>
    </location>
</feature>
<dbReference type="RefSeq" id="WP_074241897.1">
    <property type="nucleotide sequence ID" value="NZ_FSRA01000002.1"/>
</dbReference>
<dbReference type="STRING" id="536979.SAMN04488055_4574"/>
<evidence type="ECO:0000313" key="3">
    <source>
        <dbReference type="Proteomes" id="UP000185003"/>
    </source>
</evidence>
<sequence>MKRRYLSGIMILCACLALLILPFAKNANSATVFNNFTVAVKPGYSAPPGQFYVKVKDISTGTVIYTSPVFGGFGGTALPFGTTIPDGEYAVEVIAQFIIKASSNGDERTVTGSETWIASGGATPISILVRPN</sequence>
<evidence type="ECO:0000256" key="1">
    <source>
        <dbReference type="SAM" id="SignalP"/>
    </source>
</evidence>
<keyword evidence="1" id="KW-0732">Signal</keyword>
<keyword evidence="3" id="KW-1185">Reference proteome</keyword>
<dbReference type="EMBL" id="FSRA01000002">
    <property type="protein sequence ID" value="SIO48647.1"/>
    <property type="molecule type" value="Genomic_DNA"/>
</dbReference>
<dbReference type="OrthoDB" id="9840611at2"/>
<gene>
    <name evidence="2" type="ORF">SAMN04488055_4574</name>
</gene>
<organism evidence="2 3">
    <name type="scientific">Chitinophaga niabensis</name>
    <dbReference type="NCBI Taxonomy" id="536979"/>
    <lineage>
        <taxon>Bacteria</taxon>
        <taxon>Pseudomonadati</taxon>
        <taxon>Bacteroidota</taxon>
        <taxon>Chitinophagia</taxon>
        <taxon>Chitinophagales</taxon>
        <taxon>Chitinophagaceae</taxon>
        <taxon>Chitinophaga</taxon>
    </lineage>
</organism>
<name>A0A1N6JWX6_9BACT</name>
<proteinExistence type="predicted"/>
<reference evidence="2 3" key="1">
    <citation type="submission" date="2016-11" db="EMBL/GenBank/DDBJ databases">
        <authorList>
            <person name="Jaros S."/>
            <person name="Januszkiewicz K."/>
            <person name="Wedrychowicz H."/>
        </authorList>
    </citation>
    <scope>NUCLEOTIDE SEQUENCE [LARGE SCALE GENOMIC DNA]</scope>
    <source>
        <strain evidence="2 3">DSM 24787</strain>
    </source>
</reference>
<protein>
    <recommendedName>
        <fullName evidence="4">Por secretion system C-terminal sorting domain-containing protein</fullName>
    </recommendedName>
</protein>
<dbReference type="Proteomes" id="UP000185003">
    <property type="component" value="Unassembled WGS sequence"/>
</dbReference>
<dbReference type="PROSITE" id="PS51257">
    <property type="entry name" value="PROKAR_LIPOPROTEIN"/>
    <property type="match status" value="1"/>
</dbReference>
<dbReference type="AlphaFoldDB" id="A0A1N6JWX6"/>
<evidence type="ECO:0008006" key="4">
    <source>
        <dbReference type="Google" id="ProtNLM"/>
    </source>
</evidence>
<accession>A0A1N6JWX6</accession>
<evidence type="ECO:0000313" key="2">
    <source>
        <dbReference type="EMBL" id="SIO48647.1"/>
    </source>
</evidence>